<accession>A0A0D3KKJ6</accession>
<dbReference type="InterPro" id="IPR024969">
    <property type="entry name" value="EIF3F/CSN6-like_C"/>
</dbReference>
<comment type="function">
    <text evidence="2">Component of the COP9 signalosome complex (CSN), a complex involved in various cellular and developmental processes.</text>
</comment>
<keyword evidence="2" id="KW-0736">Signalosome</keyword>
<dbReference type="GO" id="GO:0008180">
    <property type="term" value="C:COP9 signalosome"/>
    <property type="evidence" value="ECO:0007669"/>
    <property type="project" value="UniProtKB-UniRule"/>
</dbReference>
<name>A0A0D3KKJ6_EMIH1</name>
<dbReference type="PaxDb" id="2903-EOD36281"/>
<dbReference type="GO" id="GO:0008237">
    <property type="term" value="F:metallopeptidase activity"/>
    <property type="evidence" value="ECO:0007669"/>
    <property type="project" value="InterPro"/>
</dbReference>
<dbReference type="SMART" id="SM00232">
    <property type="entry name" value="JAB_MPN"/>
    <property type="match status" value="1"/>
</dbReference>
<comment type="similarity">
    <text evidence="1 2">Belongs to the peptidase M67A family. CSN6 subfamily.</text>
</comment>
<dbReference type="GeneID" id="17281552"/>
<dbReference type="PROSITE" id="PS50249">
    <property type="entry name" value="MPN"/>
    <property type="match status" value="1"/>
</dbReference>
<evidence type="ECO:0000313" key="5">
    <source>
        <dbReference type="Proteomes" id="UP000013827"/>
    </source>
</evidence>
<dbReference type="AlphaFoldDB" id="A0A0D3KKJ6"/>
<reference evidence="4" key="2">
    <citation type="submission" date="2024-10" db="UniProtKB">
        <authorList>
            <consortium name="EnsemblProtists"/>
        </authorList>
    </citation>
    <scope>IDENTIFICATION</scope>
</reference>
<evidence type="ECO:0000256" key="2">
    <source>
        <dbReference type="RuleBase" id="RU367006"/>
    </source>
</evidence>
<proteinExistence type="inferred from homology"/>
<sequence>MENVTLHPLVVINISDHLTRVRANADAAAAPPRVFGAVLGTQAAAGRRVELANSFELKVAAAGSSGSAAIDMDYLRTRLEQYKKTFPSLDMLGWYSTSTAPAPDESDIAVHQQLCELNEALLYLALDPSGLVGGGGGTGDLPIGIFESEVVLVGETPTPRFARLGYKDSHRVDSIESERIAVDHVAHILPSGESSSASAFSQHLNGMHTAINMLTERIEIISRYVAAVQAGTVPFDHALLRQVKALCARLPALDSDAFRAEFVQDHNNSLLVTQLAVITQGAALTNELIDKFNVAYDRHSRRRGIF</sequence>
<protein>
    <recommendedName>
        <fullName evidence="2">COP9 signalosome complex subunit 6</fullName>
    </recommendedName>
</protein>
<dbReference type="KEGG" id="ehx:EMIHUDRAFT_423321"/>
<keyword evidence="2" id="KW-0539">Nucleus</keyword>
<dbReference type="Gene3D" id="3.40.140.10">
    <property type="entry name" value="Cytidine Deaminase, domain 2"/>
    <property type="match status" value="1"/>
</dbReference>
<dbReference type="InterPro" id="IPR000555">
    <property type="entry name" value="JAMM/MPN+_dom"/>
</dbReference>
<feature type="domain" description="MPN" evidence="3">
    <location>
        <begin position="4"/>
        <end position="152"/>
    </location>
</feature>
<dbReference type="RefSeq" id="XP_005788710.1">
    <property type="nucleotide sequence ID" value="XM_005788653.1"/>
</dbReference>
<dbReference type="GO" id="GO:0005737">
    <property type="term" value="C:cytoplasm"/>
    <property type="evidence" value="ECO:0007669"/>
    <property type="project" value="UniProtKB-SubCell"/>
</dbReference>
<dbReference type="Proteomes" id="UP000013827">
    <property type="component" value="Unassembled WGS sequence"/>
</dbReference>
<dbReference type="CDD" id="cd08063">
    <property type="entry name" value="MPN_CSN6"/>
    <property type="match status" value="1"/>
</dbReference>
<dbReference type="PANTHER" id="PTHR10540">
    <property type="entry name" value="EUKARYOTIC TRANSLATION INITIATION FACTOR 3 SUBUNIT F-RELATED"/>
    <property type="match status" value="1"/>
</dbReference>
<dbReference type="EnsemblProtists" id="EOD36281">
    <property type="protein sequence ID" value="EOD36281"/>
    <property type="gene ID" value="EMIHUDRAFT_423321"/>
</dbReference>
<evidence type="ECO:0000256" key="1">
    <source>
        <dbReference type="ARBA" id="ARBA00010893"/>
    </source>
</evidence>
<dbReference type="PANTHER" id="PTHR10540:SF8">
    <property type="entry name" value="COP9 SIGNALOSOME COMPLEX SUBUNIT 6"/>
    <property type="match status" value="1"/>
</dbReference>
<evidence type="ECO:0000313" key="4">
    <source>
        <dbReference type="EnsemblProtists" id="EOD36281"/>
    </source>
</evidence>
<dbReference type="Pfam" id="PF01398">
    <property type="entry name" value="JAB"/>
    <property type="match status" value="1"/>
</dbReference>
<dbReference type="STRING" id="2903.R1FL08"/>
<dbReference type="OMA" id="LVGWWST"/>
<dbReference type="Pfam" id="PF13012">
    <property type="entry name" value="MitMem_reg"/>
    <property type="match status" value="1"/>
</dbReference>
<reference evidence="5" key="1">
    <citation type="journal article" date="2013" name="Nature">
        <title>Pan genome of the phytoplankton Emiliania underpins its global distribution.</title>
        <authorList>
            <person name="Read B.A."/>
            <person name="Kegel J."/>
            <person name="Klute M.J."/>
            <person name="Kuo A."/>
            <person name="Lefebvre S.C."/>
            <person name="Maumus F."/>
            <person name="Mayer C."/>
            <person name="Miller J."/>
            <person name="Monier A."/>
            <person name="Salamov A."/>
            <person name="Young J."/>
            <person name="Aguilar M."/>
            <person name="Claverie J.M."/>
            <person name="Frickenhaus S."/>
            <person name="Gonzalez K."/>
            <person name="Herman E.K."/>
            <person name="Lin Y.C."/>
            <person name="Napier J."/>
            <person name="Ogata H."/>
            <person name="Sarno A.F."/>
            <person name="Shmutz J."/>
            <person name="Schroeder D."/>
            <person name="de Vargas C."/>
            <person name="Verret F."/>
            <person name="von Dassow P."/>
            <person name="Valentin K."/>
            <person name="Van de Peer Y."/>
            <person name="Wheeler G."/>
            <person name="Dacks J.B."/>
            <person name="Delwiche C.F."/>
            <person name="Dyhrman S.T."/>
            <person name="Glockner G."/>
            <person name="John U."/>
            <person name="Richards T."/>
            <person name="Worden A.Z."/>
            <person name="Zhang X."/>
            <person name="Grigoriev I.V."/>
            <person name="Allen A.E."/>
            <person name="Bidle K."/>
            <person name="Borodovsky M."/>
            <person name="Bowler C."/>
            <person name="Brownlee C."/>
            <person name="Cock J.M."/>
            <person name="Elias M."/>
            <person name="Gladyshev V.N."/>
            <person name="Groth M."/>
            <person name="Guda C."/>
            <person name="Hadaegh A."/>
            <person name="Iglesias-Rodriguez M.D."/>
            <person name="Jenkins J."/>
            <person name="Jones B.M."/>
            <person name="Lawson T."/>
            <person name="Leese F."/>
            <person name="Lindquist E."/>
            <person name="Lobanov A."/>
            <person name="Lomsadze A."/>
            <person name="Malik S.B."/>
            <person name="Marsh M.E."/>
            <person name="Mackinder L."/>
            <person name="Mock T."/>
            <person name="Mueller-Roeber B."/>
            <person name="Pagarete A."/>
            <person name="Parker M."/>
            <person name="Probert I."/>
            <person name="Quesneville H."/>
            <person name="Raines C."/>
            <person name="Rensing S.A."/>
            <person name="Riano-Pachon D.M."/>
            <person name="Richier S."/>
            <person name="Rokitta S."/>
            <person name="Shiraiwa Y."/>
            <person name="Soanes D.M."/>
            <person name="van der Giezen M."/>
            <person name="Wahlund T.M."/>
            <person name="Williams B."/>
            <person name="Wilson W."/>
            <person name="Wolfe G."/>
            <person name="Wurch L.L."/>
        </authorList>
    </citation>
    <scope>NUCLEOTIDE SEQUENCE</scope>
</reference>
<comment type="subcellular location">
    <subcellularLocation>
        <location evidence="2">Cytoplasm</location>
    </subcellularLocation>
    <subcellularLocation>
        <location evidence="2">Nucleus</location>
    </subcellularLocation>
</comment>
<dbReference type="GO" id="GO:0000338">
    <property type="term" value="P:protein deneddylation"/>
    <property type="evidence" value="ECO:0007669"/>
    <property type="project" value="InterPro"/>
</dbReference>
<dbReference type="InterPro" id="IPR037518">
    <property type="entry name" value="MPN"/>
</dbReference>
<evidence type="ECO:0000259" key="3">
    <source>
        <dbReference type="PROSITE" id="PS50249"/>
    </source>
</evidence>
<keyword evidence="2" id="KW-0963">Cytoplasm</keyword>
<dbReference type="eggNOG" id="KOG3050">
    <property type="taxonomic scope" value="Eukaryota"/>
</dbReference>
<keyword evidence="5" id="KW-1185">Reference proteome</keyword>
<dbReference type="HOGENOM" id="CLU_027018_1_2_1"/>
<organism evidence="4 5">
    <name type="scientific">Emiliania huxleyi (strain CCMP1516)</name>
    <dbReference type="NCBI Taxonomy" id="280463"/>
    <lineage>
        <taxon>Eukaryota</taxon>
        <taxon>Haptista</taxon>
        <taxon>Haptophyta</taxon>
        <taxon>Prymnesiophyceae</taxon>
        <taxon>Isochrysidales</taxon>
        <taxon>Noelaerhabdaceae</taxon>
        <taxon>Emiliania</taxon>
    </lineage>
</organism>
<dbReference type="InterPro" id="IPR033859">
    <property type="entry name" value="MPN_CSN6"/>
</dbReference>